<proteinExistence type="predicted"/>
<reference evidence="1 2" key="1">
    <citation type="submission" date="2018-11" db="EMBL/GenBank/DDBJ databases">
        <authorList>
            <consortium name="Pathogen Informatics"/>
        </authorList>
    </citation>
    <scope>NUCLEOTIDE SEQUENCE [LARGE SCALE GENOMIC DNA]</scope>
</reference>
<evidence type="ECO:0000313" key="1">
    <source>
        <dbReference type="EMBL" id="VDK45101.1"/>
    </source>
</evidence>
<organism evidence="1 2">
    <name type="scientific">Cylicostephanus goldi</name>
    <name type="common">Nematode worm</name>
    <dbReference type="NCBI Taxonomy" id="71465"/>
    <lineage>
        <taxon>Eukaryota</taxon>
        <taxon>Metazoa</taxon>
        <taxon>Ecdysozoa</taxon>
        <taxon>Nematoda</taxon>
        <taxon>Chromadorea</taxon>
        <taxon>Rhabditida</taxon>
        <taxon>Rhabditina</taxon>
        <taxon>Rhabditomorpha</taxon>
        <taxon>Strongyloidea</taxon>
        <taxon>Strongylidae</taxon>
        <taxon>Cylicostephanus</taxon>
    </lineage>
</organism>
<name>A0A3P6RN18_CYLGO</name>
<gene>
    <name evidence="1" type="ORF">CGOC_LOCUS455</name>
</gene>
<protein>
    <submittedName>
        <fullName evidence="1">Uncharacterized protein</fullName>
    </submittedName>
</protein>
<keyword evidence="2" id="KW-1185">Reference proteome</keyword>
<accession>A0A3P6RN18</accession>
<dbReference type="AlphaFoldDB" id="A0A3P6RN18"/>
<evidence type="ECO:0000313" key="2">
    <source>
        <dbReference type="Proteomes" id="UP000271889"/>
    </source>
</evidence>
<dbReference type="Proteomes" id="UP000271889">
    <property type="component" value="Unassembled WGS sequence"/>
</dbReference>
<dbReference type="EMBL" id="UYRV01000636">
    <property type="protein sequence ID" value="VDK45101.1"/>
    <property type="molecule type" value="Genomic_DNA"/>
</dbReference>
<sequence>MLRSNRVGNEDIASVEDGFEQHICFAGDGVEQQPSFAGGGVEQHPTSACHRMGSVFNVLLMMLHHTSAEHHYLQKYKCFLHNFAADDFIYQHRLPTMSKFNSLPWMETTTLNYH</sequence>